<dbReference type="Proteomes" id="UP000078576">
    <property type="component" value="Unassembled WGS sequence"/>
</dbReference>
<dbReference type="STRING" id="694573.A0A194UTI9"/>
<name>A0A194UTI9_CYTMA</name>
<feature type="region of interest" description="Disordered" evidence="1">
    <location>
        <begin position="128"/>
        <end position="174"/>
    </location>
</feature>
<keyword evidence="3" id="KW-1185">Reference proteome</keyword>
<dbReference type="AlphaFoldDB" id="A0A194UTI9"/>
<protein>
    <submittedName>
        <fullName evidence="2">Uncharacterized protein</fullName>
    </submittedName>
</protein>
<dbReference type="EMBL" id="KN714677">
    <property type="protein sequence ID" value="KUI55010.1"/>
    <property type="molecule type" value="Genomic_DNA"/>
</dbReference>
<proteinExistence type="predicted"/>
<feature type="compositionally biased region" description="Low complexity" evidence="1">
    <location>
        <begin position="145"/>
        <end position="168"/>
    </location>
</feature>
<feature type="compositionally biased region" description="Basic and acidic residues" evidence="1">
    <location>
        <begin position="128"/>
        <end position="139"/>
    </location>
</feature>
<evidence type="ECO:0000256" key="1">
    <source>
        <dbReference type="SAM" id="MobiDB-lite"/>
    </source>
</evidence>
<organism evidence="2 3">
    <name type="scientific">Cytospora mali</name>
    <name type="common">Apple Valsa canker fungus</name>
    <name type="synonym">Valsa mali</name>
    <dbReference type="NCBI Taxonomy" id="578113"/>
    <lineage>
        <taxon>Eukaryota</taxon>
        <taxon>Fungi</taxon>
        <taxon>Dikarya</taxon>
        <taxon>Ascomycota</taxon>
        <taxon>Pezizomycotina</taxon>
        <taxon>Sordariomycetes</taxon>
        <taxon>Sordariomycetidae</taxon>
        <taxon>Diaporthales</taxon>
        <taxon>Cytosporaceae</taxon>
        <taxon>Cytospora</taxon>
    </lineage>
</organism>
<feature type="compositionally biased region" description="Gly residues" evidence="1">
    <location>
        <begin position="362"/>
        <end position="382"/>
    </location>
</feature>
<evidence type="ECO:0000313" key="3">
    <source>
        <dbReference type="Proteomes" id="UP000078576"/>
    </source>
</evidence>
<evidence type="ECO:0000313" key="2">
    <source>
        <dbReference type="EMBL" id="KUI55010.1"/>
    </source>
</evidence>
<feature type="compositionally biased region" description="Pro residues" evidence="1">
    <location>
        <begin position="444"/>
        <end position="453"/>
    </location>
</feature>
<feature type="compositionally biased region" description="Basic and acidic residues" evidence="1">
    <location>
        <begin position="423"/>
        <end position="435"/>
    </location>
</feature>
<feature type="compositionally biased region" description="Polar residues" evidence="1">
    <location>
        <begin position="342"/>
        <end position="358"/>
    </location>
</feature>
<sequence>MRGNTVCDTWARIPGLSSYWCLQLQWRIDEDVVAALTEPRYPVPDEDLDTIILTQTIYLLQLFLHLHEFDPCLKDGDPDDDLLRLFQDILGREFNTVYGAPPARIYHGPSPDGEALERVVRGLMLAEKEGSEQQQREGSRSPQLAATTTTTAAAAAAAGSSPASSSSSPDPTKSGLQHLVVQLLAELNRPLYKQKSRYEEVHGPRTDDTWASRLATRVVQWRYHMRNPVIQPALREQVIRVVEDVHALDEEGLEVYRVLRSVAPGFIHVATPLQPDLQPSQPALSASAPSSSNQQQQQQQQQQPQAQPRTIDHEAAHHHHQRSVSGGMKMQHILASPVPQTPDRTPTVSSNTPRTPFFQQPPGGGGARGGGREGGGGGGGGGGGIGGSAAAAAAVAYRGDGGNKRVSAQNVAYPPAKRPRSAHRYEAERYEGEYRRPKRERPPLLLPPPPPPVAAGNPAAAAAAAGEMPIRAAPGDGTNFQPEEDTDLLRRILDGVNGLHQRMHGMHRDLGRRFNALENRLQRLEEWITDPV</sequence>
<reference evidence="3" key="1">
    <citation type="submission" date="2014-12" db="EMBL/GenBank/DDBJ databases">
        <title>Genome Sequence of Valsa Canker Pathogens Uncovers a Specific Adaption of Colonization on Woody Bark.</title>
        <authorList>
            <person name="Yin Z."/>
            <person name="Liu H."/>
            <person name="Gao X."/>
            <person name="Li Z."/>
            <person name="Song N."/>
            <person name="Ke X."/>
            <person name="Dai Q."/>
            <person name="Wu Y."/>
            <person name="Sun Y."/>
            <person name="Xu J.-R."/>
            <person name="Kang Z.K."/>
            <person name="Wang L."/>
            <person name="Huang L."/>
        </authorList>
    </citation>
    <scope>NUCLEOTIDE SEQUENCE [LARGE SCALE GENOMIC DNA]</scope>
    <source>
        <strain evidence="3">SXYL134</strain>
    </source>
</reference>
<dbReference type="OrthoDB" id="5220996at2759"/>
<feature type="region of interest" description="Disordered" evidence="1">
    <location>
        <begin position="273"/>
        <end position="382"/>
    </location>
</feature>
<feature type="compositionally biased region" description="Low complexity" evidence="1">
    <location>
        <begin position="278"/>
        <end position="308"/>
    </location>
</feature>
<gene>
    <name evidence="2" type="ORF">VP1G_02442</name>
</gene>
<feature type="region of interest" description="Disordered" evidence="1">
    <location>
        <begin position="413"/>
        <end position="459"/>
    </location>
</feature>
<accession>A0A194UTI9</accession>